<dbReference type="GO" id="GO:0003887">
    <property type="term" value="F:DNA-directed DNA polymerase activity"/>
    <property type="evidence" value="ECO:0007669"/>
    <property type="project" value="TreeGrafter"/>
</dbReference>
<dbReference type="FunFam" id="3.40.1170.60:FF:000003">
    <property type="entry name" value="DNA polymerase eta"/>
    <property type="match status" value="1"/>
</dbReference>
<keyword evidence="5" id="KW-0227">DNA damage</keyword>
<dbReference type="SUPFAM" id="SSF56672">
    <property type="entry name" value="DNA/RNA polymerases"/>
    <property type="match status" value="1"/>
</dbReference>
<dbReference type="InterPro" id="IPR043128">
    <property type="entry name" value="Rev_trsase/Diguanyl_cyclase"/>
</dbReference>
<dbReference type="InterPro" id="IPR043502">
    <property type="entry name" value="DNA/RNA_pol_sf"/>
</dbReference>
<dbReference type="EMBL" id="GDKF01001156">
    <property type="protein sequence ID" value="JAT77466.1"/>
    <property type="molecule type" value="Transcribed_RNA"/>
</dbReference>
<dbReference type="PANTHER" id="PTHR45873">
    <property type="entry name" value="DNA POLYMERASE ETA"/>
    <property type="match status" value="1"/>
</dbReference>
<dbReference type="GO" id="GO:0035861">
    <property type="term" value="C:site of double-strand break"/>
    <property type="evidence" value="ECO:0007669"/>
    <property type="project" value="TreeGrafter"/>
</dbReference>
<keyword evidence="2" id="KW-0808">Transferase</keyword>
<keyword evidence="8" id="KW-0539">Nucleus</keyword>
<protein>
    <recommendedName>
        <fullName evidence="10">UmuC domain-containing protein</fullName>
    </recommendedName>
</protein>
<dbReference type="Gene3D" id="3.30.70.270">
    <property type="match status" value="1"/>
</dbReference>
<dbReference type="GO" id="GO:0006281">
    <property type="term" value="P:DNA repair"/>
    <property type="evidence" value="ECO:0007669"/>
    <property type="project" value="UniProtKB-KW"/>
</dbReference>
<accession>A0A1D2AE22</accession>
<evidence type="ECO:0000256" key="7">
    <source>
        <dbReference type="ARBA" id="ARBA00023204"/>
    </source>
</evidence>
<keyword evidence="4" id="KW-0479">Metal-binding</keyword>
<evidence type="ECO:0000313" key="11">
    <source>
        <dbReference type="EMBL" id="JAT77466.1"/>
    </source>
</evidence>
<dbReference type="AlphaFoldDB" id="A0A1D2AE22"/>
<feature type="region of interest" description="Disordered" evidence="9">
    <location>
        <begin position="1"/>
        <end position="30"/>
    </location>
</feature>
<organism evidence="11">
    <name type="scientific">Auxenochlorella protothecoides</name>
    <name type="common">Green microalga</name>
    <name type="synonym">Chlorella protothecoides</name>
    <dbReference type="NCBI Taxonomy" id="3075"/>
    <lineage>
        <taxon>Eukaryota</taxon>
        <taxon>Viridiplantae</taxon>
        <taxon>Chlorophyta</taxon>
        <taxon>core chlorophytes</taxon>
        <taxon>Trebouxiophyceae</taxon>
        <taxon>Chlorellales</taxon>
        <taxon>Chlorellaceae</taxon>
        <taxon>Auxenochlorella</taxon>
    </lineage>
</organism>
<feature type="non-terminal residue" evidence="11">
    <location>
        <position position="1"/>
    </location>
</feature>
<sequence length="230" mass="24544">RGVEGRLDQQSHVADGRPDRGSRAKPRACTSVSEEMELPRNKVICHVDLDAFYAQVEAKRDPNRLAGKPLAVVQYNPQGDLRTLLPEDDRVIPASPNSIIAVSYEARAQGVRRNMRGDEACALCPDLILVQVPTAHGKADLTLYRAAGRRVLALLAACAGACERASIDEAYLDLTEAAAARLAKLGPPPFAPPPGAERMHVGAEAPAAPWHARARSLWQPGEALLAAGAA</sequence>
<keyword evidence="7" id="KW-0234">DNA repair</keyword>
<proteinExistence type="predicted"/>
<feature type="non-terminal residue" evidence="11">
    <location>
        <position position="230"/>
    </location>
</feature>
<dbReference type="GO" id="GO:0009314">
    <property type="term" value="P:response to radiation"/>
    <property type="evidence" value="ECO:0007669"/>
    <property type="project" value="TreeGrafter"/>
</dbReference>
<reference evidence="11" key="1">
    <citation type="submission" date="2015-08" db="EMBL/GenBank/DDBJ databases">
        <authorList>
            <person name="Babu N.S."/>
            <person name="Beckwith C.J."/>
            <person name="Beseler K.G."/>
            <person name="Brison A."/>
            <person name="Carone J.V."/>
            <person name="Caskin T.P."/>
            <person name="Diamond M."/>
            <person name="Durham M.E."/>
            <person name="Foxe J.M."/>
            <person name="Go M."/>
            <person name="Henderson B.A."/>
            <person name="Jones I.B."/>
            <person name="McGettigan J.A."/>
            <person name="Micheletti S.J."/>
            <person name="Nasrallah M.E."/>
            <person name="Ortiz D."/>
            <person name="Piller C.R."/>
            <person name="Privatt S.R."/>
            <person name="Schneider S.L."/>
            <person name="Sharp S."/>
            <person name="Smith T.C."/>
            <person name="Stanton J.D."/>
            <person name="Ullery H.E."/>
            <person name="Wilson R.J."/>
            <person name="Serrano M.G."/>
            <person name="Buck G."/>
            <person name="Lee V."/>
            <person name="Wang Y."/>
            <person name="Carvalho R."/>
            <person name="Voegtly L."/>
            <person name="Shi R."/>
            <person name="Duckworth R."/>
            <person name="Johnson A."/>
            <person name="Loviza R."/>
            <person name="Walstead R."/>
            <person name="Shah Z."/>
            <person name="Kiflezghi M."/>
            <person name="Wade K."/>
            <person name="Ball S.L."/>
            <person name="Bradley K.W."/>
            <person name="Asai D.J."/>
            <person name="Bowman C.A."/>
            <person name="Russell D.A."/>
            <person name="Pope W.H."/>
            <person name="Jacobs-Sera D."/>
            <person name="Hendrix R.W."/>
            <person name="Hatfull G.F."/>
        </authorList>
    </citation>
    <scope>NUCLEOTIDE SEQUENCE</scope>
</reference>
<evidence type="ECO:0000256" key="5">
    <source>
        <dbReference type="ARBA" id="ARBA00022763"/>
    </source>
</evidence>
<name>A0A1D2AE22_AUXPR</name>
<gene>
    <name evidence="11" type="ORF">g.96154</name>
</gene>
<comment type="subcellular location">
    <subcellularLocation>
        <location evidence="1">Nucleus</location>
    </subcellularLocation>
</comment>
<evidence type="ECO:0000256" key="2">
    <source>
        <dbReference type="ARBA" id="ARBA00022679"/>
    </source>
</evidence>
<evidence type="ECO:0000256" key="3">
    <source>
        <dbReference type="ARBA" id="ARBA00022695"/>
    </source>
</evidence>
<evidence type="ECO:0000256" key="1">
    <source>
        <dbReference type="ARBA" id="ARBA00004123"/>
    </source>
</evidence>
<dbReference type="InterPro" id="IPR001126">
    <property type="entry name" value="UmuC"/>
</dbReference>
<feature type="compositionally biased region" description="Basic and acidic residues" evidence="9">
    <location>
        <begin position="1"/>
        <end position="22"/>
    </location>
</feature>
<dbReference type="GO" id="GO:0042276">
    <property type="term" value="P:error-prone translesion synthesis"/>
    <property type="evidence" value="ECO:0007669"/>
    <property type="project" value="TreeGrafter"/>
</dbReference>
<dbReference type="Pfam" id="PF00817">
    <property type="entry name" value="IMS"/>
    <property type="match status" value="1"/>
</dbReference>
<dbReference type="GO" id="GO:0005634">
    <property type="term" value="C:nucleus"/>
    <property type="evidence" value="ECO:0007669"/>
    <property type="project" value="UniProtKB-SubCell"/>
</dbReference>
<dbReference type="PANTHER" id="PTHR45873:SF1">
    <property type="entry name" value="DNA POLYMERASE ETA"/>
    <property type="match status" value="1"/>
</dbReference>
<dbReference type="GO" id="GO:0005657">
    <property type="term" value="C:replication fork"/>
    <property type="evidence" value="ECO:0007669"/>
    <property type="project" value="TreeGrafter"/>
</dbReference>
<evidence type="ECO:0000256" key="8">
    <source>
        <dbReference type="ARBA" id="ARBA00023242"/>
    </source>
</evidence>
<evidence type="ECO:0000256" key="6">
    <source>
        <dbReference type="ARBA" id="ARBA00022842"/>
    </source>
</evidence>
<keyword evidence="6" id="KW-0460">Magnesium</keyword>
<dbReference type="GO" id="GO:0046872">
    <property type="term" value="F:metal ion binding"/>
    <property type="evidence" value="ECO:0007669"/>
    <property type="project" value="UniProtKB-KW"/>
</dbReference>
<dbReference type="Gene3D" id="3.40.1170.60">
    <property type="match status" value="1"/>
</dbReference>
<evidence type="ECO:0000259" key="10">
    <source>
        <dbReference type="PROSITE" id="PS50173"/>
    </source>
</evidence>
<evidence type="ECO:0000256" key="4">
    <source>
        <dbReference type="ARBA" id="ARBA00022723"/>
    </source>
</evidence>
<evidence type="ECO:0000256" key="9">
    <source>
        <dbReference type="SAM" id="MobiDB-lite"/>
    </source>
</evidence>
<keyword evidence="3" id="KW-0548">Nucleotidyltransferase</keyword>
<feature type="domain" description="UmuC" evidence="10">
    <location>
        <begin position="44"/>
        <end position="175"/>
    </location>
</feature>
<dbReference type="PROSITE" id="PS50173">
    <property type="entry name" value="UMUC"/>
    <property type="match status" value="1"/>
</dbReference>
<dbReference type="InterPro" id="IPR052230">
    <property type="entry name" value="DNA_polymerase_eta"/>
</dbReference>